<evidence type="ECO:0008006" key="4">
    <source>
        <dbReference type="Google" id="ProtNLM"/>
    </source>
</evidence>
<keyword evidence="1" id="KW-0472">Membrane</keyword>
<dbReference type="RefSeq" id="WP_197011926.1">
    <property type="nucleotide sequence ID" value="NZ_BAABES010000004.1"/>
</dbReference>
<evidence type="ECO:0000313" key="2">
    <source>
        <dbReference type="EMBL" id="MBG6089300.1"/>
    </source>
</evidence>
<keyword evidence="1" id="KW-0812">Transmembrane</keyword>
<feature type="transmembrane region" description="Helical" evidence="1">
    <location>
        <begin position="49"/>
        <end position="69"/>
    </location>
</feature>
<gene>
    <name evidence="2" type="ORF">IW256_003413</name>
</gene>
<accession>A0A931GJK4</accession>
<dbReference type="Pfam" id="PF11755">
    <property type="entry name" value="DUF3311"/>
    <property type="match status" value="1"/>
</dbReference>
<name>A0A931GJK4_9ACTN</name>
<protein>
    <recommendedName>
        <fullName evidence="4">DUF3311 domain-containing protein</fullName>
    </recommendedName>
</protein>
<reference evidence="2" key="1">
    <citation type="submission" date="2020-11" db="EMBL/GenBank/DDBJ databases">
        <title>Sequencing the genomes of 1000 actinobacteria strains.</title>
        <authorList>
            <person name="Klenk H.-P."/>
        </authorList>
    </citation>
    <scope>NUCLEOTIDE SEQUENCE</scope>
    <source>
        <strain evidence="2">DSM 43175</strain>
    </source>
</reference>
<feature type="transmembrane region" description="Helical" evidence="1">
    <location>
        <begin position="20"/>
        <end position="37"/>
    </location>
</feature>
<dbReference type="InterPro" id="IPR021741">
    <property type="entry name" value="DUF3311"/>
</dbReference>
<sequence length="76" mass="8854">MTSNSDRPPPKTPRSDRSPWNWLLIVPVVIPLLTFLFNRDTPRVAGFPAFYWMQFLFIPLGVACTVIVYRMTRKRG</sequence>
<evidence type="ECO:0000256" key="1">
    <source>
        <dbReference type="SAM" id="Phobius"/>
    </source>
</evidence>
<proteinExistence type="predicted"/>
<keyword evidence="3" id="KW-1185">Reference proteome</keyword>
<dbReference type="AlphaFoldDB" id="A0A931GJK4"/>
<dbReference type="Proteomes" id="UP000614047">
    <property type="component" value="Unassembled WGS sequence"/>
</dbReference>
<evidence type="ECO:0000313" key="3">
    <source>
        <dbReference type="Proteomes" id="UP000614047"/>
    </source>
</evidence>
<keyword evidence="1" id="KW-1133">Transmembrane helix</keyword>
<dbReference type="EMBL" id="JADOUA010000001">
    <property type="protein sequence ID" value="MBG6089300.1"/>
    <property type="molecule type" value="Genomic_DNA"/>
</dbReference>
<organism evidence="2 3">
    <name type="scientific">Actinomadura viridis</name>
    <dbReference type="NCBI Taxonomy" id="58110"/>
    <lineage>
        <taxon>Bacteria</taxon>
        <taxon>Bacillati</taxon>
        <taxon>Actinomycetota</taxon>
        <taxon>Actinomycetes</taxon>
        <taxon>Streptosporangiales</taxon>
        <taxon>Thermomonosporaceae</taxon>
        <taxon>Actinomadura</taxon>
    </lineage>
</organism>
<comment type="caution">
    <text evidence="2">The sequence shown here is derived from an EMBL/GenBank/DDBJ whole genome shotgun (WGS) entry which is preliminary data.</text>
</comment>